<accession>A0A6P6YE36</accession>
<dbReference type="GeneID" id="113796908"/>
<feature type="region of interest" description="Disordered" evidence="1">
    <location>
        <begin position="54"/>
        <end position="81"/>
    </location>
</feature>
<feature type="compositionally biased region" description="Basic and acidic residues" evidence="1">
    <location>
        <begin position="54"/>
        <end position="63"/>
    </location>
</feature>
<dbReference type="KEGG" id="dpte:113796908"/>
<dbReference type="Proteomes" id="UP000515146">
    <property type="component" value="Unplaced"/>
</dbReference>
<proteinExistence type="predicted"/>
<dbReference type="OrthoDB" id="6605262at2759"/>
<dbReference type="OMA" id="MHIETRI"/>
<protein>
    <submittedName>
        <fullName evidence="3">Uncharacterized protein LOC113796908</fullName>
    </submittedName>
</protein>
<organism evidence="2 3">
    <name type="scientific">Dermatophagoides pteronyssinus</name>
    <name type="common">European house dust mite</name>
    <dbReference type="NCBI Taxonomy" id="6956"/>
    <lineage>
        <taxon>Eukaryota</taxon>
        <taxon>Metazoa</taxon>
        <taxon>Ecdysozoa</taxon>
        <taxon>Arthropoda</taxon>
        <taxon>Chelicerata</taxon>
        <taxon>Arachnida</taxon>
        <taxon>Acari</taxon>
        <taxon>Acariformes</taxon>
        <taxon>Sarcoptiformes</taxon>
        <taxon>Astigmata</taxon>
        <taxon>Psoroptidia</taxon>
        <taxon>Analgoidea</taxon>
        <taxon>Pyroglyphidae</taxon>
        <taxon>Dermatophagoidinae</taxon>
        <taxon>Dermatophagoides</taxon>
    </lineage>
</organism>
<evidence type="ECO:0000256" key="1">
    <source>
        <dbReference type="SAM" id="MobiDB-lite"/>
    </source>
</evidence>
<evidence type="ECO:0000313" key="2">
    <source>
        <dbReference type="Proteomes" id="UP000515146"/>
    </source>
</evidence>
<name>A0A6P6YE36_DERPT</name>
<gene>
    <name evidence="3" type="primary">LOC113796908</name>
</gene>
<dbReference type="AlphaFoldDB" id="A0A6P6YE36"/>
<sequence length="203" mass="24057">MNDNNDTDLIVRKRIINHRNKQIETRIKRHVIIENGQMILDSGPQVTTKTIEDTRQESEEYDKNGQQTHYTSNDDDDQINKNDDGNKVVNDTNKCHKSNLNKTYLFGEDMIKRKTTNRINIPKYYYGSNPSKNFKTEHSTMMKMNNNLLMKSNSIMNDKAIIDEQDCQYAYETDRFSRRINPKYGNETNHHPEYNKRTQLWSL</sequence>
<keyword evidence="2" id="KW-1185">Reference proteome</keyword>
<dbReference type="RefSeq" id="XP_027203004.1">
    <property type="nucleotide sequence ID" value="XM_027347203.1"/>
</dbReference>
<evidence type="ECO:0000313" key="3">
    <source>
        <dbReference type="RefSeq" id="XP_027203004.1"/>
    </source>
</evidence>
<dbReference type="InParanoid" id="A0A6P6YE36"/>
<reference evidence="3" key="1">
    <citation type="submission" date="2025-08" db="UniProtKB">
        <authorList>
            <consortium name="RefSeq"/>
        </authorList>
    </citation>
    <scope>IDENTIFICATION</scope>
    <source>
        <strain evidence="3">Airmid</strain>
    </source>
</reference>